<dbReference type="InterPro" id="IPR004095">
    <property type="entry name" value="TGS"/>
</dbReference>
<dbReference type="PROSITE" id="PS51880">
    <property type="entry name" value="TGS"/>
    <property type="match status" value="1"/>
</dbReference>
<comment type="similarity">
    <text evidence="2">Belongs to the relA/spoT family.</text>
</comment>
<evidence type="ECO:0000313" key="6">
    <source>
        <dbReference type="Proteomes" id="UP000228689"/>
    </source>
</evidence>
<dbReference type="InterPro" id="IPR007685">
    <property type="entry name" value="RelA_SpoT"/>
</dbReference>
<proteinExistence type="inferred from homology"/>
<feature type="domain" description="HD" evidence="3">
    <location>
        <begin position="52"/>
        <end position="150"/>
    </location>
</feature>
<evidence type="ECO:0008006" key="7">
    <source>
        <dbReference type="Google" id="ProtNLM"/>
    </source>
</evidence>
<dbReference type="InterPro" id="IPR033655">
    <property type="entry name" value="TGS_RelA/SpoT"/>
</dbReference>
<dbReference type="FunFam" id="1.10.3210.10:FF:000001">
    <property type="entry name" value="GTP pyrophosphokinase RelA"/>
    <property type="match status" value="1"/>
</dbReference>
<dbReference type="InterPro" id="IPR004811">
    <property type="entry name" value="RelA/Spo_fam"/>
</dbReference>
<dbReference type="SUPFAM" id="SSF81301">
    <property type="entry name" value="Nucleotidyltransferase"/>
    <property type="match status" value="1"/>
</dbReference>
<dbReference type="Gene3D" id="3.30.460.10">
    <property type="entry name" value="Beta Polymerase, domain 2"/>
    <property type="match status" value="1"/>
</dbReference>
<organism evidence="5 6">
    <name type="scientific">Candidatus Komeilibacteria bacterium CG_4_10_14_0_8_um_filter_37_78</name>
    <dbReference type="NCBI Taxonomy" id="1974471"/>
    <lineage>
        <taxon>Bacteria</taxon>
        <taxon>Candidatus Komeiliibacteriota</taxon>
    </lineage>
</organism>
<dbReference type="InterPro" id="IPR012676">
    <property type="entry name" value="TGS-like"/>
</dbReference>
<dbReference type="SMART" id="SM00954">
    <property type="entry name" value="RelA_SpoT"/>
    <property type="match status" value="1"/>
</dbReference>
<dbReference type="CDD" id="cd01668">
    <property type="entry name" value="TGS_RSH"/>
    <property type="match status" value="1"/>
</dbReference>
<reference evidence="6" key="1">
    <citation type="submission" date="2017-09" db="EMBL/GenBank/DDBJ databases">
        <title>Depth-based differentiation of microbial function through sediment-hosted aquifers and enrichment of novel symbionts in the deep terrestrial subsurface.</title>
        <authorList>
            <person name="Probst A.J."/>
            <person name="Ladd B."/>
            <person name="Jarett J.K."/>
            <person name="Geller-Mcgrath D.E."/>
            <person name="Sieber C.M.K."/>
            <person name="Emerson J.B."/>
            <person name="Anantharaman K."/>
            <person name="Thomas B.C."/>
            <person name="Malmstrom R."/>
            <person name="Stieglmeier M."/>
            <person name="Klingl A."/>
            <person name="Woyke T."/>
            <person name="Ryan C.M."/>
            <person name="Banfield J.F."/>
        </authorList>
    </citation>
    <scope>NUCLEOTIDE SEQUENCE [LARGE SCALE GENOMIC DNA]</scope>
</reference>
<feature type="domain" description="TGS" evidence="4">
    <location>
        <begin position="394"/>
        <end position="455"/>
    </location>
</feature>
<name>A0A2M7RE32_9BACT</name>
<dbReference type="Proteomes" id="UP000228689">
    <property type="component" value="Unassembled WGS sequence"/>
</dbReference>
<dbReference type="InterPro" id="IPR003607">
    <property type="entry name" value="HD/PDEase_dom"/>
</dbReference>
<evidence type="ECO:0000313" key="5">
    <source>
        <dbReference type="EMBL" id="PIY95009.1"/>
    </source>
</evidence>
<dbReference type="FunFam" id="3.30.460.10:FF:000001">
    <property type="entry name" value="GTP pyrophosphokinase RelA"/>
    <property type="match status" value="1"/>
</dbReference>
<dbReference type="InterPro" id="IPR043519">
    <property type="entry name" value="NT_sf"/>
</dbReference>
<dbReference type="SUPFAM" id="SSF81271">
    <property type="entry name" value="TGS-like"/>
    <property type="match status" value="1"/>
</dbReference>
<comment type="caution">
    <text evidence="5">The sequence shown here is derived from an EMBL/GenBank/DDBJ whole genome shotgun (WGS) entry which is preliminary data.</text>
</comment>
<dbReference type="InterPro" id="IPR006674">
    <property type="entry name" value="HD_domain"/>
</dbReference>
<comment type="pathway">
    <text evidence="1">Purine metabolism.</text>
</comment>
<dbReference type="EMBL" id="PFMC01000045">
    <property type="protein sequence ID" value="PIY95009.1"/>
    <property type="molecule type" value="Genomic_DNA"/>
</dbReference>
<dbReference type="CDD" id="cd05399">
    <property type="entry name" value="NT_Rel-Spo_like"/>
    <property type="match status" value="1"/>
</dbReference>
<dbReference type="GO" id="GO:0015969">
    <property type="term" value="P:guanosine tetraphosphate metabolic process"/>
    <property type="evidence" value="ECO:0007669"/>
    <property type="project" value="InterPro"/>
</dbReference>
<dbReference type="AlphaFoldDB" id="A0A2M7RE32"/>
<evidence type="ECO:0000259" key="4">
    <source>
        <dbReference type="PROSITE" id="PS51880"/>
    </source>
</evidence>
<accession>A0A2M7RE32</accession>
<dbReference type="PANTHER" id="PTHR21262:SF31">
    <property type="entry name" value="GTP PYROPHOSPHOKINASE"/>
    <property type="match status" value="1"/>
</dbReference>
<evidence type="ECO:0000256" key="2">
    <source>
        <dbReference type="RuleBase" id="RU003847"/>
    </source>
</evidence>
<dbReference type="PANTHER" id="PTHR21262">
    <property type="entry name" value="GUANOSINE-3',5'-BIS DIPHOSPHATE 3'-PYROPHOSPHOHYDROLASE"/>
    <property type="match status" value="1"/>
</dbReference>
<protein>
    <recommendedName>
        <fullName evidence="7">TGS domain-containing protein</fullName>
    </recommendedName>
</protein>
<dbReference type="Gene3D" id="3.10.20.30">
    <property type="match status" value="1"/>
</dbReference>
<gene>
    <name evidence="5" type="ORF">COY67_01585</name>
</gene>
<dbReference type="SUPFAM" id="SSF109604">
    <property type="entry name" value="HD-domain/PDEase-like"/>
    <property type="match status" value="1"/>
</dbReference>
<dbReference type="GO" id="GO:0005886">
    <property type="term" value="C:plasma membrane"/>
    <property type="evidence" value="ECO:0007669"/>
    <property type="project" value="TreeGrafter"/>
</dbReference>
<evidence type="ECO:0000259" key="3">
    <source>
        <dbReference type="PROSITE" id="PS51831"/>
    </source>
</evidence>
<dbReference type="FunFam" id="3.10.20.30:FF:000002">
    <property type="entry name" value="GTP pyrophosphokinase (RelA/SpoT)"/>
    <property type="match status" value="1"/>
</dbReference>
<dbReference type="Pfam" id="PF04607">
    <property type="entry name" value="RelA_SpoT"/>
    <property type="match status" value="1"/>
</dbReference>
<evidence type="ECO:0000256" key="1">
    <source>
        <dbReference type="ARBA" id="ARBA00025704"/>
    </source>
</evidence>
<dbReference type="Gene3D" id="1.10.3210.10">
    <property type="entry name" value="Hypothetical protein af1432"/>
    <property type="match status" value="1"/>
</dbReference>
<comment type="function">
    <text evidence="2">In eubacteria ppGpp (guanosine 3'-diphosphate 5'-diphosphate) is a mediator of the stringent response that coordinates a variety of cellular activities in response to changes in nutritional abundance.</text>
</comment>
<dbReference type="InterPro" id="IPR012675">
    <property type="entry name" value="Beta-grasp_dom_sf"/>
</dbReference>
<dbReference type="SMART" id="SM00471">
    <property type="entry name" value="HDc"/>
    <property type="match status" value="1"/>
</dbReference>
<dbReference type="Pfam" id="PF13328">
    <property type="entry name" value="HD_4"/>
    <property type="match status" value="1"/>
</dbReference>
<dbReference type="Pfam" id="PF02824">
    <property type="entry name" value="TGS"/>
    <property type="match status" value="1"/>
</dbReference>
<dbReference type="NCBIfam" id="TIGR00691">
    <property type="entry name" value="spoT_relA"/>
    <property type="match status" value="1"/>
</dbReference>
<sequence length="500" mass="57933">MDQHKSKVIQLIETVKKNHPNFSNQQEELLWKAYYFAKKNHAGQKRLSGDDYLVHPLAAAQILADMHFDATTIIAGLIHDVPEDTEATIADIKDNFGKEIATIIEGVTKLSKVKYRGIERYAENLRKMFVTMARDIRSIVIKFSDRIHNLQTLQYQPPQKALRIAKESMEIYAPIANRLGIGEIKNQLEDLAFPYVYPQEHAWVKSLIKDILKQKERVVSRAKKKISKELQKNNIEYISITSRVKHLYSLYLKLMMHNKSLDRVYDLIAMRIIVKDVKDCYVVLGILHTIWTPLKGRIKDYIAQPKPNNYQSLHTTIFAERGEIIEVQIRTQEMHDYAEFGIAAHWQYSEKRSGTLPAKHKEWIKNLVAWQSEISDSEKYLENLQKVKLDFFKRRIFVFTPKGDVIDLPEDATPIDFAYHIHTDIGNRCVGAQINNIISSLETPLKNGDVVDIMTNKSRTWPNPDWLKIIKTTIARDKIKASLNKKRGLKSFNLKNPFAK</sequence>
<dbReference type="PROSITE" id="PS51831">
    <property type="entry name" value="HD"/>
    <property type="match status" value="1"/>
</dbReference>